<name>A0A154PAX0_DUFNO</name>
<sequence length="138" mass="15586">MMQTVGCTKHMATAAKELHSEKGILSYPDKKKGAPLSDSTISMVQLFYSSDEVSRVKPGKKDFISVKRDGLKMHIQKRLVLNNLNELYLFFKQQNPSLKIGFSKFAQLRPKECVLVRHSGTHSVCVCVIHQNVKLLLV</sequence>
<proteinExistence type="predicted"/>
<gene>
    <name evidence="1" type="ORF">WN55_11420</name>
</gene>
<dbReference type="PANTHER" id="PTHR46601">
    <property type="entry name" value="ULP_PROTEASE DOMAIN-CONTAINING PROTEIN"/>
    <property type="match status" value="1"/>
</dbReference>
<dbReference type="PANTHER" id="PTHR46601:SF1">
    <property type="entry name" value="ADF-H DOMAIN-CONTAINING PROTEIN"/>
    <property type="match status" value="1"/>
</dbReference>
<dbReference type="AlphaFoldDB" id="A0A154PAX0"/>
<dbReference type="EMBL" id="KQ434863">
    <property type="protein sequence ID" value="KZC08957.1"/>
    <property type="molecule type" value="Genomic_DNA"/>
</dbReference>
<dbReference type="Proteomes" id="UP000076502">
    <property type="component" value="Unassembled WGS sequence"/>
</dbReference>
<evidence type="ECO:0000313" key="2">
    <source>
        <dbReference type="Proteomes" id="UP000076502"/>
    </source>
</evidence>
<dbReference type="STRING" id="178035.A0A154PAX0"/>
<reference evidence="1 2" key="1">
    <citation type="submission" date="2015-07" db="EMBL/GenBank/DDBJ databases">
        <title>The genome of Dufourea novaeangliae.</title>
        <authorList>
            <person name="Pan H."/>
            <person name="Kapheim K."/>
        </authorList>
    </citation>
    <scope>NUCLEOTIDE SEQUENCE [LARGE SCALE GENOMIC DNA]</scope>
    <source>
        <strain evidence="1">0120121106</strain>
        <tissue evidence="1">Whole body</tissue>
    </source>
</reference>
<organism evidence="1 2">
    <name type="scientific">Dufourea novaeangliae</name>
    <name type="common">Sweat bee</name>
    <dbReference type="NCBI Taxonomy" id="178035"/>
    <lineage>
        <taxon>Eukaryota</taxon>
        <taxon>Metazoa</taxon>
        <taxon>Ecdysozoa</taxon>
        <taxon>Arthropoda</taxon>
        <taxon>Hexapoda</taxon>
        <taxon>Insecta</taxon>
        <taxon>Pterygota</taxon>
        <taxon>Neoptera</taxon>
        <taxon>Endopterygota</taxon>
        <taxon>Hymenoptera</taxon>
        <taxon>Apocrita</taxon>
        <taxon>Aculeata</taxon>
        <taxon>Apoidea</taxon>
        <taxon>Anthophila</taxon>
        <taxon>Halictidae</taxon>
        <taxon>Rophitinae</taxon>
        <taxon>Dufourea</taxon>
    </lineage>
</organism>
<evidence type="ECO:0000313" key="1">
    <source>
        <dbReference type="EMBL" id="KZC08957.1"/>
    </source>
</evidence>
<accession>A0A154PAX0</accession>
<keyword evidence="2" id="KW-1185">Reference proteome</keyword>
<protein>
    <submittedName>
        <fullName evidence="1">Uncharacterized protein</fullName>
    </submittedName>
</protein>